<gene>
    <name evidence="3" type="ORF">HNR09_001596</name>
</gene>
<name>A0A7Z0KAD9_9MICC</name>
<sequence>MPAEPIDPAGVTWTRVDERYITVRMITGVIGWVVTLTIIAVPIVLDIIGIISLPLWLELVVAIGALLWAAVDIFLIPRRIRAIGYHERPDDLLIRRGLLFQKVVAVPYGRLQYVDIEAGPLMRRFQLCTVQLKTASAATDAVIPGAHRDEGARLREELSARGQARLAGL</sequence>
<keyword evidence="1" id="KW-0472">Membrane</keyword>
<dbReference type="PANTHER" id="PTHR34473">
    <property type="entry name" value="UPF0699 TRANSMEMBRANE PROTEIN YDBS"/>
    <property type="match status" value="1"/>
</dbReference>
<accession>A0A7Z0KAD9</accession>
<feature type="transmembrane region" description="Helical" evidence="1">
    <location>
        <begin position="59"/>
        <end position="76"/>
    </location>
</feature>
<dbReference type="InterPro" id="IPR005182">
    <property type="entry name" value="YdbS-like_PH"/>
</dbReference>
<evidence type="ECO:0000313" key="3">
    <source>
        <dbReference type="EMBL" id="NYJ78185.1"/>
    </source>
</evidence>
<keyword evidence="1" id="KW-0812">Transmembrane</keyword>
<keyword evidence="1" id="KW-1133">Transmembrane helix</keyword>
<dbReference type="RefSeq" id="WP_179541563.1">
    <property type="nucleotide sequence ID" value="NZ_BAAALL010000002.1"/>
</dbReference>
<feature type="transmembrane region" description="Helical" evidence="1">
    <location>
        <begin position="29"/>
        <end position="53"/>
    </location>
</feature>
<dbReference type="EMBL" id="JACCFY010000001">
    <property type="protein sequence ID" value="NYJ78185.1"/>
    <property type="molecule type" value="Genomic_DNA"/>
</dbReference>
<dbReference type="AlphaFoldDB" id="A0A7Z0KAD9"/>
<protein>
    <recommendedName>
        <fullName evidence="2">YdbS-like PH domain-containing protein</fullName>
    </recommendedName>
</protein>
<dbReference type="Pfam" id="PF03703">
    <property type="entry name" value="bPH_2"/>
    <property type="match status" value="1"/>
</dbReference>
<keyword evidence="4" id="KW-1185">Reference proteome</keyword>
<dbReference type="PANTHER" id="PTHR34473:SF3">
    <property type="entry name" value="TRANSMEMBRANE PROTEIN-RELATED"/>
    <property type="match status" value="1"/>
</dbReference>
<evidence type="ECO:0000256" key="1">
    <source>
        <dbReference type="SAM" id="Phobius"/>
    </source>
</evidence>
<feature type="domain" description="YdbS-like PH" evidence="2">
    <location>
        <begin position="81"/>
        <end position="157"/>
    </location>
</feature>
<comment type="caution">
    <text evidence="3">The sequence shown here is derived from an EMBL/GenBank/DDBJ whole genome shotgun (WGS) entry which is preliminary data.</text>
</comment>
<evidence type="ECO:0000259" key="2">
    <source>
        <dbReference type="Pfam" id="PF03703"/>
    </source>
</evidence>
<reference evidence="3 4" key="1">
    <citation type="submission" date="2020-07" db="EMBL/GenBank/DDBJ databases">
        <title>Sequencing the genomes of 1000 actinobacteria strains.</title>
        <authorList>
            <person name="Klenk H.-P."/>
        </authorList>
    </citation>
    <scope>NUCLEOTIDE SEQUENCE [LARGE SCALE GENOMIC DNA]</scope>
    <source>
        <strain evidence="3 4">DSM 15475</strain>
    </source>
</reference>
<dbReference type="Proteomes" id="UP000535437">
    <property type="component" value="Unassembled WGS sequence"/>
</dbReference>
<evidence type="ECO:0000313" key="4">
    <source>
        <dbReference type="Proteomes" id="UP000535437"/>
    </source>
</evidence>
<organism evidence="3 4">
    <name type="scientific">Nesterenkonia xinjiangensis</name>
    <dbReference type="NCBI Taxonomy" id="225327"/>
    <lineage>
        <taxon>Bacteria</taxon>
        <taxon>Bacillati</taxon>
        <taxon>Actinomycetota</taxon>
        <taxon>Actinomycetes</taxon>
        <taxon>Micrococcales</taxon>
        <taxon>Micrococcaceae</taxon>
        <taxon>Nesterenkonia</taxon>
    </lineage>
</organism>
<proteinExistence type="predicted"/>